<dbReference type="OrthoDB" id="9779041at2"/>
<proteinExistence type="predicted"/>
<dbReference type="SUPFAM" id="SSF51735">
    <property type="entry name" value="NAD(P)-binding Rossmann-fold domains"/>
    <property type="match status" value="1"/>
</dbReference>
<evidence type="ECO:0000259" key="1">
    <source>
        <dbReference type="Pfam" id="PF16363"/>
    </source>
</evidence>
<dbReference type="RefSeq" id="WP_151151131.1">
    <property type="nucleotide sequence ID" value="NZ_WAIE01000004.1"/>
</dbReference>
<dbReference type="NCBIfam" id="TIGR02622">
    <property type="entry name" value="CDP_4_6_dhtase"/>
    <property type="match status" value="1"/>
</dbReference>
<dbReference type="InterPro" id="IPR036291">
    <property type="entry name" value="NAD(P)-bd_dom_sf"/>
</dbReference>
<comment type="caution">
    <text evidence="2">The sequence shown here is derived from an EMBL/GenBank/DDBJ whole genome shotgun (WGS) entry which is preliminary data.</text>
</comment>
<dbReference type="InterPro" id="IPR013445">
    <property type="entry name" value="CDP_4_6_deHydtase"/>
</dbReference>
<organism evidence="2 3">
    <name type="scientific">Pseudodesulfovibrio senegalensis</name>
    <dbReference type="NCBI Taxonomy" id="1721087"/>
    <lineage>
        <taxon>Bacteria</taxon>
        <taxon>Pseudomonadati</taxon>
        <taxon>Thermodesulfobacteriota</taxon>
        <taxon>Desulfovibrionia</taxon>
        <taxon>Desulfovibrionales</taxon>
        <taxon>Desulfovibrionaceae</taxon>
    </lineage>
</organism>
<evidence type="ECO:0000313" key="2">
    <source>
        <dbReference type="EMBL" id="KAB1441388.1"/>
    </source>
</evidence>
<feature type="domain" description="NAD(P)-binding" evidence="1">
    <location>
        <begin position="12"/>
        <end position="321"/>
    </location>
</feature>
<evidence type="ECO:0000313" key="3">
    <source>
        <dbReference type="Proteomes" id="UP000438699"/>
    </source>
</evidence>
<keyword evidence="2" id="KW-0456">Lyase</keyword>
<gene>
    <name evidence="2" type="primary">rfbG</name>
    <name evidence="2" type="ORF">F8A88_10600</name>
</gene>
<keyword evidence="3" id="KW-1185">Reference proteome</keyword>
<dbReference type="Pfam" id="PF16363">
    <property type="entry name" value="GDP_Man_Dehyd"/>
    <property type="match status" value="1"/>
</dbReference>
<dbReference type="Gene3D" id="3.40.50.720">
    <property type="entry name" value="NAD(P)-binding Rossmann-like Domain"/>
    <property type="match status" value="1"/>
</dbReference>
<dbReference type="EMBL" id="WAIE01000004">
    <property type="protein sequence ID" value="KAB1441388.1"/>
    <property type="molecule type" value="Genomic_DNA"/>
</dbReference>
<dbReference type="InterPro" id="IPR016040">
    <property type="entry name" value="NAD(P)-bd_dom"/>
</dbReference>
<dbReference type="GO" id="GO:0047733">
    <property type="term" value="F:CDP-glucose 4,6-dehydratase activity"/>
    <property type="evidence" value="ECO:0007669"/>
    <property type="project" value="UniProtKB-EC"/>
</dbReference>
<name>A0A6N6N1X2_9BACT</name>
<dbReference type="PANTHER" id="PTHR43000">
    <property type="entry name" value="DTDP-D-GLUCOSE 4,6-DEHYDRATASE-RELATED"/>
    <property type="match status" value="1"/>
</dbReference>
<reference evidence="2 3" key="1">
    <citation type="journal article" date="2017" name="Int. J. Syst. Evol. Microbiol.">
        <title>Desulfovibrio senegalensis sp. nov., a mesophilic sulfate reducer isolated from marine sediment.</title>
        <authorList>
            <person name="Thioye A."/>
            <person name="Gam Z.B.A."/>
            <person name="Mbengue M."/>
            <person name="Cayol J.L."/>
            <person name="Joseph-Bartoli M."/>
            <person name="Toure-Kane C."/>
            <person name="Labat M."/>
        </authorList>
    </citation>
    <scope>NUCLEOTIDE SEQUENCE [LARGE SCALE GENOMIC DNA]</scope>
    <source>
        <strain evidence="2 3">DSM 101509</strain>
    </source>
</reference>
<dbReference type="Proteomes" id="UP000438699">
    <property type="component" value="Unassembled WGS sequence"/>
</dbReference>
<dbReference type="CDD" id="cd05252">
    <property type="entry name" value="CDP_GD_SDR_e"/>
    <property type="match status" value="1"/>
</dbReference>
<protein>
    <submittedName>
        <fullName evidence="2">CDP-glucose 4,6-dehydratase</fullName>
        <ecNumber evidence="2">4.2.1.45</ecNumber>
    </submittedName>
</protein>
<dbReference type="Gene3D" id="3.90.25.10">
    <property type="entry name" value="UDP-galactose 4-epimerase, domain 1"/>
    <property type="match status" value="1"/>
</dbReference>
<accession>A0A6N6N1X2</accession>
<dbReference type="EC" id="4.2.1.45" evidence="2"/>
<dbReference type="AlphaFoldDB" id="A0A6N6N1X2"/>
<sequence length="351" mass="38384">MFDSFFDKRRVFITGHTGFKGAWLVLWLKSMGAHVGAYSLEPPGHPSLWELACVEKDVTRLGGDVRDEQKLTCAVRKFAPEIVIHMAAQSLVRPSYADPLTTFSTNVMGTANVLEAVRHTTGVQAVINVTSDKCYKNSGKRVAFCETAPMGGRDPYSASKGCAEIVAESYRQSYFASSETAVASVRAGNVIGGGDFARDRLIPDMVRAFIRGKAVSIRCPDAIRPWQHVLDPLAGYLSLAKALCEAGQEYSGGWNFGPDADSALTVSDVVTCFARLWGDGAAALLDEQQHPYEAECLILNCSKARDVLGWQSKAGFPEAIELVAQWYKGWNDGVDARRLTLDQICQFEELL</sequence>